<gene>
    <name evidence="1" type="ORF">IBL25_12920</name>
</gene>
<proteinExistence type="predicted"/>
<keyword evidence="2" id="KW-1185">Reference proteome</keyword>
<name>A0ABR7R7T7_9PROT</name>
<evidence type="ECO:0000313" key="1">
    <source>
        <dbReference type="EMBL" id="MBC9177844.1"/>
    </source>
</evidence>
<reference evidence="1 2" key="1">
    <citation type="journal article" date="2009" name="Int. J. Syst. Evol. Microbiol.">
        <title>Transfer of Teichococcus ludipueritiae and Muricoccus roseus to the genus Roseomonas, as Roseomonas ludipueritiae comb. nov. and Roseomonas rosea comb. nov., respectively, and emended description of the genus Roseomonas.</title>
        <authorList>
            <person name="Sanchez-Porro C."/>
            <person name="Gallego V."/>
            <person name="Busse H.J."/>
            <person name="Kampfer P."/>
            <person name="Ventosa A."/>
        </authorList>
    </citation>
    <scope>NUCLEOTIDE SEQUENCE [LARGE SCALE GENOMIC DNA]</scope>
    <source>
        <strain evidence="1 2">DSM 14915</strain>
    </source>
</reference>
<dbReference type="Proteomes" id="UP000603940">
    <property type="component" value="Unassembled WGS sequence"/>
</dbReference>
<evidence type="ECO:0008006" key="3">
    <source>
        <dbReference type="Google" id="ProtNLM"/>
    </source>
</evidence>
<protein>
    <recommendedName>
        <fullName evidence="3">UTRA domain-containing protein</fullName>
    </recommendedName>
</protein>
<comment type="caution">
    <text evidence="1">The sequence shown here is derived from an EMBL/GenBank/DDBJ whole genome shotgun (WGS) entry which is preliminary data.</text>
</comment>
<organism evidence="1 2">
    <name type="scientific">Pseudoroseomonas ludipueritiae</name>
    <dbReference type="NCBI Taxonomy" id="198093"/>
    <lineage>
        <taxon>Bacteria</taxon>
        <taxon>Pseudomonadati</taxon>
        <taxon>Pseudomonadota</taxon>
        <taxon>Alphaproteobacteria</taxon>
        <taxon>Acetobacterales</taxon>
        <taxon>Acetobacteraceae</taxon>
        <taxon>Pseudoroseomonas</taxon>
    </lineage>
</organism>
<sequence length="88" mass="9423">MPRLLGLLPALLGIRPAEDAALGLRSDFARTDPPSGAALLSGFPRHLHLAGTPRIVTLHQARPLVEGAILATRCHFTTGTAYLIRESF</sequence>
<dbReference type="RefSeq" id="WP_187778962.1">
    <property type="nucleotide sequence ID" value="NZ_JACTUZ010000051.1"/>
</dbReference>
<accession>A0ABR7R7T7</accession>
<dbReference type="EMBL" id="JACTUZ010000051">
    <property type="protein sequence ID" value="MBC9177844.1"/>
    <property type="molecule type" value="Genomic_DNA"/>
</dbReference>
<evidence type="ECO:0000313" key="2">
    <source>
        <dbReference type="Proteomes" id="UP000603940"/>
    </source>
</evidence>